<protein>
    <submittedName>
        <fullName evidence="1">Phosphoribosylaminoimidazole carboxylase ATPase subunit</fullName>
        <ecNumber evidence="1">4.1.1.21</ecNumber>
    </submittedName>
</protein>
<reference evidence="1 2" key="1">
    <citation type="journal article" date="2013" name="PLoS Pathog.">
        <title>Genomic analysis of the Kiwifruit pathogen Pseudomonas syringae pv. actinidiae provides insight into the origins of an emergent plant disease.</title>
        <authorList>
            <person name="McCann H.C."/>
            <person name="Rikkerink E.H."/>
            <person name="Bertels F."/>
            <person name="Fiers M."/>
            <person name="Lu A."/>
            <person name="Rees-George J."/>
            <person name="Andersen M.T."/>
            <person name="Gleave A.P."/>
            <person name="Haubold B."/>
            <person name="Wohlers M.W."/>
            <person name="Guttman D.S."/>
            <person name="Wang P.W."/>
            <person name="Straub C."/>
            <person name="Vanneste J.L."/>
            <person name="Rainey P.B."/>
            <person name="Templeton M.D."/>
        </authorList>
    </citation>
    <scope>NUCLEOTIDE SEQUENCE [LARGE SCALE GENOMIC DNA]</scope>
    <source>
        <strain evidence="1 2">ICMP 18807</strain>
    </source>
</reference>
<dbReference type="GO" id="GO:0004638">
    <property type="term" value="F:phosphoribosylaminoimidazole carboxylase activity"/>
    <property type="evidence" value="ECO:0007669"/>
    <property type="project" value="UniProtKB-EC"/>
</dbReference>
<sequence>AGRKVGHATVRSADHATLDRQVKRVEALIKP</sequence>
<dbReference type="EMBL" id="AOKG01000442">
    <property type="protein sequence ID" value="EPN60766.1"/>
    <property type="molecule type" value="Genomic_DNA"/>
</dbReference>
<feature type="non-terminal residue" evidence="1">
    <location>
        <position position="1"/>
    </location>
</feature>
<gene>
    <name evidence="1" type="ORF">A244_06839</name>
</gene>
<proteinExistence type="predicted"/>
<evidence type="ECO:0000313" key="2">
    <source>
        <dbReference type="Proteomes" id="UP000015729"/>
    </source>
</evidence>
<dbReference type="Proteomes" id="UP000015729">
    <property type="component" value="Unassembled WGS sequence"/>
</dbReference>
<dbReference type="PATRIC" id="fig|1194404.4.peg.1427"/>
<comment type="caution">
    <text evidence="1">The sequence shown here is derived from an EMBL/GenBank/DDBJ whole genome shotgun (WGS) entry which is preliminary data.</text>
</comment>
<organism evidence="1 2">
    <name type="scientific">Pseudomonas syringae pv. actinidiae ICMP 18807</name>
    <dbReference type="NCBI Taxonomy" id="1194404"/>
    <lineage>
        <taxon>Bacteria</taxon>
        <taxon>Pseudomonadati</taxon>
        <taxon>Pseudomonadota</taxon>
        <taxon>Gammaproteobacteria</taxon>
        <taxon>Pseudomonadales</taxon>
        <taxon>Pseudomonadaceae</taxon>
        <taxon>Pseudomonas</taxon>
        <taxon>Pseudomonas syringae</taxon>
    </lineage>
</organism>
<name>S6UXN1_PSESF</name>
<evidence type="ECO:0000313" key="1">
    <source>
        <dbReference type="EMBL" id="EPN60766.1"/>
    </source>
</evidence>
<keyword evidence="1" id="KW-0456">Lyase</keyword>
<dbReference type="AlphaFoldDB" id="S6UXN1"/>
<accession>S6UXN1</accession>
<dbReference type="EC" id="4.1.1.21" evidence="1"/>